<sequence length="750" mass="85215">MARRKNNKTSGVKPKNQWPWQSTLTLLSWLDFSLKHMDIDHFEKTIVDRLDGAFTIEQIDGKLQRLWNYGGPEQLSRKEWRDIKKRGSVSLHNRDFLSEKQTNDIALAVEELEKTYLPDLSTPNRRLRSTSRPETVSSNQSSRLNTPTVEKNGTAHGRKRKFADSPTPSTVKHEIVPVSTGSSKTDIKARKRPKKTYSRRDRHSSIRAIVPSIRARRLSLEARECRSSARIKDSEEPVSDALDRQQNGYSSSREMSIPFGPLETEDSETCLSVHSKKDSIHDVRTIRCICGAPEAAQDDGNELIECNQCKILQHTECVKYLCQECTECAEQTVAESSRRSSVPQIDSSTKTDYLVDPRLELAVANIQELEQSLTDKERELQECRQNVADLEQDIHYLHEARKQRDEKSGSSIEEHMGRLQKRVHILEIELRARHRLGTFTKLPPESRYQGAGIDIKSSFEDLYHSNNMIFRGIEIEKFPFIPQLQSHDRLLGLAKRIVGSQVDSVLQLQEEDFLSISPVVLLRSLTTAALQRWVFETDFPSFASDSSTTLAVYRDLLVRQDGALALRNLDLAAFEAKLGTPEFLISLLPKQAQKLAARLFQTLAPFFTRKPQHLDDLSYINFADWGDDIETWRERQEELLKVFTEALTTKANSCLNIEDYEMVMYAPGTKFDAKTMEAETMDGTADISDHDGRVVQICVQAAVFVYARSLVQNDASVANSIIPSRNFVLKAEHERGIPRVKAVVVLADGN</sequence>
<dbReference type="Gene3D" id="3.30.40.10">
    <property type="entry name" value="Zinc/RING finger domain, C3HC4 (zinc finger)"/>
    <property type="match status" value="1"/>
</dbReference>
<dbReference type="Proteomes" id="UP000235672">
    <property type="component" value="Unassembled WGS sequence"/>
</dbReference>
<dbReference type="OrthoDB" id="303107at2759"/>
<evidence type="ECO:0000256" key="1">
    <source>
        <dbReference type="SAM" id="Coils"/>
    </source>
</evidence>
<dbReference type="SUPFAM" id="SSF57903">
    <property type="entry name" value="FYVE/PHD zinc finger"/>
    <property type="match status" value="1"/>
</dbReference>
<evidence type="ECO:0008006" key="5">
    <source>
        <dbReference type="Google" id="ProtNLM"/>
    </source>
</evidence>
<dbReference type="EMBL" id="KZ613475">
    <property type="protein sequence ID" value="PMD23317.1"/>
    <property type="molecule type" value="Genomic_DNA"/>
</dbReference>
<protein>
    <recommendedName>
        <fullName evidence="5">Zinc finger PHD-type domain-containing protein</fullName>
    </recommendedName>
</protein>
<accession>A0A2J6QAL8</accession>
<organism evidence="3 4">
    <name type="scientific">Hyaloscypha hepaticicola</name>
    <dbReference type="NCBI Taxonomy" id="2082293"/>
    <lineage>
        <taxon>Eukaryota</taxon>
        <taxon>Fungi</taxon>
        <taxon>Dikarya</taxon>
        <taxon>Ascomycota</taxon>
        <taxon>Pezizomycotina</taxon>
        <taxon>Leotiomycetes</taxon>
        <taxon>Helotiales</taxon>
        <taxon>Hyaloscyphaceae</taxon>
        <taxon>Hyaloscypha</taxon>
    </lineage>
</organism>
<dbReference type="InterPro" id="IPR011011">
    <property type="entry name" value="Znf_FYVE_PHD"/>
</dbReference>
<feature type="compositionally biased region" description="Basic residues" evidence="2">
    <location>
        <begin position="189"/>
        <end position="202"/>
    </location>
</feature>
<proteinExistence type="predicted"/>
<dbReference type="STRING" id="1745343.A0A2J6QAL8"/>
<feature type="compositionally biased region" description="Polar residues" evidence="2">
    <location>
        <begin position="244"/>
        <end position="254"/>
    </location>
</feature>
<evidence type="ECO:0000313" key="3">
    <source>
        <dbReference type="EMBL" id="PMD23317.1"/>
    </source>
</evidence>
<feature type="coiled-coil region" evidence="1">
    <location>
        <begin position="359"/>
        <end position="400"/>
    </location>
</feature>
<evidence type="ECO:0000256" key="2">
    <source>
        <dbReference type="SAM" id="MobiDB-lite"/>
    </source>
</evidence>
<reference evidence="3 4" key="1">
    <citation type="submission" date="2016-05" db="EMBL/GenBank/DDBJ databases">
        <title>A degradative enzymes factory behind the ericoid mycorrhizal symbiosis.</title>
        <authorList>
            <consortium name="DOE Joint Genome Institute"/>
            <person name="Martino E."/>
            <person name="Morin E."/>
            <person name="Grelet G."/>
            <person name="Kuo A."/>
            <person name="Kohler A."/>
            <person name="Daghino S."/>
            <person name="Barry K."/>
            <person name="Choi C."/>
            <person name="Cichocki N."/>
            <person name="Clum A."/>
            <person name="Copeland A."/>
            <person name="Hainaut M."/>
            <person name="Haridas S."/>
            <person name="Labutti K."/>
            <person name="Lindquist E."/>
            <person name="Lipzen A."/>
            <person name="Khouja H.-R."/>
            <person name="Murat C."/>
            <person name="Ohm R."/>
            <person name="Olson A."/>
            <person name="Spatafora J."/>
            <person name="Veneault-Fourrey C."/>
            <person name="Henrissat B."/>
            <person name="Grigoriev I."/>
            <person name="Martin F."/>
            <person name="Perotto S."/>
        </authorList>
    </citation>
    <scope>NUCLEOTIDE SEQUENCE [LARGE SCALE GENOMIC DNA]</scope>
    <source>
        <strain evidence="3 4">UAMH 7357</strain>
    </source>
</reference>
<feature type="region of interest" description="Disordered" evidence="2">
    <location>
        <begin position="120"/>
        <end position="202"/>
    </location>
</feature>
<evidence type="ECO:0000313" key="4">
    <source>
        <dbReference type="Proteomes" id="UP000235672"/>
    </source>
</evidence>
<keyword evidence="4" id="KW-1185">Reference proteome</keyword>
<feature type="compositionally biased region" description="Polar residues" evidence="2">
    <location>
        <begin position="130"/>
        <end position="151"/>
    </location>
</feature>
<name>A0A2J6QAL8_9HELO</name>
<feature type="region of interest" description="Disordered" evidence="2">
    <location>
        <begin position="227"/>
        <end position="255"/>
    </location>
</feature>
<keyword evidence="1" id="KW-0175">Coiled coil</keyword>
<dbReference type="AlphaFoldDB" id="A0A2J6QAL8"/>
<gene>
    <name evidence="3" type="ORF">NA56DRAFT_644215</name>
</gene>
<dbReference type="InterPro" id="IPR013083">
    <property type="entry name" value="Znf_RING/FYVE/PHD"/>
</dbReference>